<dbReference type="PROSITE" id="PS50893">
    <property type="entry name" value="ABC_TRANSPORTER_2"/>
    <property type="match status" value="2"/>
</dbReference>
<dbReference type="SUPFAM" id="SSF52540">
    <property type="entry name" value="P-loop containing nucleoside triphosphate hydrolases"/>
    <property type="match status" value="2"/>
</dbReference>
<dbReference type="GO" id="GO:0005524">
    <property type="term" value="F:ATP binding"/>
    <property type="evidence" value="ECO:0007669"/>
    <property type="project" value="UniProtKB-KW"/>
</dbReference>
<dbReference type="Proteomes" id="UP000320653">
    <property type="component" value="Unassembled WGS sequence"/>
</dbReference>
<gene>
    <name evidence="7" type="ORF">FHW37_1011075</name>
</gene>
<dbReference type="GO" id="GO:0005886">
    <property type="term" value="C:plasma membrane"/>
    <property type="evidence" value="ECO:0007669"/>
    <property type="project" value="UniProtKB-SubCell"/>
</dbReference>
<feature type="domain" description="ABC transporter" evidence="6">
    <location>
        <begin position="278"/>
        <end position="525"/>
    </location>
</feature>
<dbReference type="Pfam" id="PF00005">
    <property type="entry name" value="ABC_tran"/>
    <property type="match status" value="2"/>
</dbReference>
<evidence type="ECO:0000259" key="6">
    <source>
        <dbReference type="PROSITE" id="PS50893"/>
    </source>
</evidence>
<keyword evidence="8" id="KW-1185">Reference proteome</keyword>
<dbReference type="GO" id="GO:0015833">
    <property type="term" value="P:peptide transport"/>
    <property type="evidence" value="ECO:0007669"/>
    <property type="project" value="InterPro"/>
</dbReference>
<dbReference type="GO" id="GO:0055085">
    <property type="term" value="P:transmembrane transport"/>
    <property type="evidence" value="ECO:0007669"/>
    <property type="project" value="UniProtKB-ARBA"/>
</dbReference>
<dbReference type="InterPro" id="IPR017871">
    <property type="entry name" value="ABC_transporter-like_CS"/>
</dbReference>
<evidence type="ECO:0000313" key="8">
    <source>
        <dbReference type="Proteomes" id="UP000320653"/>
    </source>
</evidence>
<dbReference type="InterPro" id="IPR013563">
    <property type="entry name" value="Oligopep_ABC_C"/>
</dbReference>
<dbReference type="InterPro" id="IPR050319">
    <property type="entry name" value="ABC_transp_ATP-bind"/>
</dbReference>
<evidence type="ECO:0000256" key="3">
    <source>
        <dbReference type="ARBA" id="ARBA00022448"/>
    </source>
</evidence>
<feature type="domain" description="ABC transporter" evidence="6">
    <location>
        <begin position="5"/>
        <end position="256"/>
    </location>
</feature>
<keyword evidence="5 7" id="KW-0067">ATP-binding</keyword>
<dbReference type="NCBIfam" id="NF007739">
    <property type="entry name" value="PRK10419.1"/>
    <property type="match status" value="2"/>
</dbReference>
<dbReference type="InterPro" id="IPR027417">
    <property type="entry name" value="P-loop_NTPase"/>
</dbReference>
<evidence type="ECO:0000256" key="4">
    <source>
        <dbReference type="ARBA" id="ARBA00022741"/>
    </source>
</evidence>
<organism evidence="7 8">
    <name type="scientific">Neorhizobium alkalisoli</name>
    <dbReference type="NCBI Taxonomy" id="528178"/>
    <lineage>
        <taxon>Bacteria</taxon>
        <taxon>Pseudomonadati</taxon>
        <taxon>Pseudomonadota</taxon>
        <taxon>Alphaproteobacteria</taxon>
        <taxon>Hyphomicrobiales</taxon>
        <taxon>Rhizobiaceae</taxon>
        <taxon>Rhizobium/Agrobacterium group</taxon>
        <taxon>Neorhizobium</taxon>
    </lineage>
</organism>
<protein>
    <submittedName>
        <fullName evidence="7">Peptide/nickel transport system ATP-binding protein</fullName>
    </submittedName>
</protein>
<keyword evidence="4" id="KW-0547">Nucleotide-binding</keyword>
<dbReference type="OrthoDB" id="9802264at2"/>
<dbReference type="Gene3D" id="3.40.50.300">
    <property type="entry name" value="P-loop containing nucleotide triphosphate hydrolases"/>
    <property type="match status" value="2"/>
</dbReference>
<dbReference type="PROSITE" id="PS00211">
    <property type="entry name" value="ABC_TRANSPORTER_1"/>
    <property type="match status" value="1"/>
</dbReference>
<dbReference type="PANTHER" id="PTHR43776">
    <property type="entry name" value="TRANSPORT ATP-BINDING PROTEIN"/>
    <property type="match status" value="1"/>
</dbReference>
<evidence type="ECO:0000313" key="7">
    <source>
        <dbReference type="EMBL" id="TWF59269.1"/>
    </source>
</evidence>
<sequence>MANLVEIRDLKVEAKTDSGRRIEIIKGIDLDIAPGEIVALIGESGSGKTTIALTIMGYARPGCRISGGSVTVAGKDMVALSERQRANVRGLEVSYVPQSAAAAFNPSKRIIDQVIEVTRIHQLMPPAEAREKAVSLFRALSLPDPDGIGNRYPHQVSGGQLQRLAAAMALISDPKLVIFDEPTTALDVTTQIEVLRAFKAVMKKSGIAGVYVSHDLAVVAQIADRIVVLRGGEVQEVAGTNEILADAKHPYTRELLSAFEPKPRGESIVAALERKPLLQVNGLIAGYGPVQPDGLPLVKAVQEASLSLERGRNLGIIGESGCGKSTLARSIAGILPASAGQLTLDGRELAPSARQRSREQLRELQIVFQHADTSLNPAKSIEEILGRPLKFYHGMKGKARDTRIDELMDMVRLPKALRSRTPAELSGGQKQRVNFARALAAEPKLIVCDEITSALDTVVAAAVIDLLKEMQRELSLSYIFISHDLSVVEAICDEIVVMYNGRKVEEITPAISKVPQHPYSKLLFSSVPKLDPSWLDRLERDPELVKTYVQG</sequence>
<keyword evidence="3" id="KW-0813">Transport</keyword>
<comment type="caution">
    <text evidence="7">The sequence shown here is derived from an EMBL/GenBank/DDBJ whole genome shotgun (WGS) entry which is preliminary data.</text>
</comment>
<reference evidence="7 8" key="1">
    <citation type="submission" date="2019-06" db="EMBL/GenBank/DDBJ databases">
        <title>Sorghum-associated microbial communities from plants grown in Nebraska, USA.</title>
        <authorList>
            <person name="Schachtman D."/>
        </authorList>
    </citation>
    <scope>NUCLEOTIDE SEQUENCE [LARGE SCALE GENOMIC DNA]</scope>
    <source>
        <strain evidence="7 8">1225</strain>
    </source>
</reference>
<comment type="similarity">
    <text evidence="2">Belongs to the ABC transporter superfamily.</text>
</comment>
<proteinExistence type="inferred from homology"/>
<evidence type="ECO:0000256" key="2">
    <source>
        <dbReference type="ARBA" id="ARBA00005417"/>
    </source>
</evidence>
<dbReference type="Pfam" id="PF08352">
    <property type="entry name" value="oligo_HPY"/>
    <property type="match status" value="2"/>
</dbReference>
<dbReference type="SMART" id="SM00382">
    <property type="entry name" value="AAA"/>
    <property type="match status" value="2"/>
</dbReference>
<dbReference type="InterPro" id="IPR003439">
    <property type="entry name" value="ABC_transporter-like_ATP-bd"/>
</dbReference>
<dbReference type="CDD" id="cd03257">
    <property type="entry name" value="ABC_NikE_OppD_transporters"/>
    <property type="match status" value="2"/>
</dbReference>
<evidence type="ECO:0000256" key="1">
    <source>
        <dbReference type="ARBA" id="ARBA00004417"/>
    </source>
</evidence>
<evidence type="ECO:0000256" key="5">
    <source>
        <dbReference type="ARBA" id="ARBA00022840"/>
    </source>
</evidence>
<name>A0A561R9I5_9HYPH</name>
<dbReference type="PANTHER" id="PTHR43776:SF7">
    <property type="entry name" value="D,D-DIPEPTIDE TRANSPORT ATP-BINDING PROTEIN DDPF-RELATED"/>
    <property type="match status" value="1"/>
</dbReference>
<accession>A0A561R9I5</accession>
<dbReference type="RefSeq" id="WP_145633469.1">
    <property type="nucleotide sequence ID" value="NZ_VIWP01000001.1"/>
</dbReference>
<dbReference type="GO" id="GO:0016887">
    <property type="term" value="F:ATP hydrolysis activity"/>
    <property type="evidence" value="ECO:0007669"/>
    <property type="project" value="InterPro"/>
</dbReference>
<dbReference type="EMBL" id="VIWP01000001">
    <property type="protein sequence ID" value="TWF59269.1"/>
    <property type="molecule type" value="Genomic_DNA"/>
</dbReference>
<comment type="subcellular location">
    <subcellularLocation>
        <location evidence="1">Cell inner membrane</location>
        <topology evidence="1">Peripheral membrane protein</topology>
    </subcellularLocation>
</comment>
<dbReference type="AlphaFoldDB" id="A0A561R9I5"/>
<dbReference type="FunFam" id="3.40.50.300:FF:002585">
    <property type="entry name" value="Glutathione import ATP-binding protein GsiA"/>
    <property type="match status" value="1"/>
</dbReference>
<dbReference type="InterPro" id="IPR003593">
    <property type="entry name" value="AAA+_ATPase"/>
</dbReference>